<feature type="transmembrane region" description="Helical" evidence="5">
    <location>
        <begin position="304"/>
        <end position="323"/>
    </location>
</feature>
<accession>A0A327WX55</accession>
<dbReference type="InterPro" id="IPR051788">
    <property type="entry name" value="MFS_Transporter"/>
</dbReference>
<evidence type="ECO:0000256" key="3">
    <source>
        <dbReference type="ARBA" id="ARBA00022989"/>
    </source>
</evidence>
<feature type="transmembrane region" description="Helical" evidence="5">
    <location>
        <begin position="21"/>
        <end position="38"/>
    </location>
</feature>
<dbReference type="Pfam" id="PF07690">
    <property type="entry name" value="MFS_1"/>
    <property type="match status" value="1"/>
</dbReference>
<dbReference type="InterPro" id="IPR036259">
    <property type="entry name" value="MFS_trans_sf"/>
</dbReference>
<keyword evidence="2 5" id="KW-0812">Transmembrane</keyword>
<proteinExistence type="predicted"/>
<organism evidence="7 8">
    <name type="scientific">Larkinella arboricola</name>
    <dbReference type="NCBI Taxonomy" id="643671"/>
    <lineage>
        <taxon>Bacteria</taxon>
        <taxon>Pseudomonadati</taxon>
        <taxon>Bacteroidota</taxon>
        <taxon>Cytophagia</taxon>
        <taxon>Cytophagales</taxon>
        <taxon>Spirosomataceae</taxon>
        <taxon>Larkinella</taxon>
    </lineage>
</organism>
<comment type="caution">
    <text evidence="7">The sequence shown here is derived from an EMBL/GenBank/DDBJ whole genome shotgun (WGS) entry which is preliminary data.</text>
</comment>
<dbReference type="GO" id="GO:0016020">
    <property type="term" value="C:membrane"/>
    <property type="evidence" value="ECO:0007669"/>
    <property type="project" value="UniProtKB-SubCell"/>
</dbReference>
<feature type="transmembrane region" description="Helical" evidence="5">
    <location>
        <begin position="85"/>
        <end position="102"/>
    </location>
</feature>
<dbReference type="Proteomes" id="UP000248790">
    <property type="component" value="Unassembled WGS sequence"/>
</dbReference>
<evidence type="ECO:0000256" key="5">
    <source>
        <dbReference type="SAM" id="Phobius"/>
    </source>
</evidence>
<keyword evidence="4 5" id="KW-0472">Membrane</keyword>
<dbReference type="CDD" id="cd17393">
    <property type="entry name" value="MFS_MosC_like"/>
    <property type="match status" value="1"/>
</dbReference>
<dbReference type="SUPFAM" id="SSF103473">
    <property type="entry name" value="MFS general substrate transporter"/>
    <property type="match status" value="1"/>
</dbReference>
<feature type="domain" description="Major facilitator superfamily (MFS) profile" evidence="6">
    <location>
        <begin position="19"/>
        <end position="389"/>
    </location>
</feature>
<dbReference type="PANTHER" id="PTHR23514:SF13">
    <property type="entry name" value="INNER MEMBRANE PROTEIN YBJJ"/>
    <property type="match status" value="1"/>
</dbReference>
<feature type="transmembrane region" description="Helical" evidence="5">
    <location>
        <begin position="249"/>
        <end position="268"/>
    </location>
</feature>
<dbReference type="OrthoDB" id="9809599at2"/>
<evidence type="ECO:0000313" key="8">
    <source>
        <dbReference type="Proteomes" id="UP000248790"/>
    </source>
</evidence>
<comment type="subcellular location">
    <subcellularLocation>
        <location evidence="1">Membrane</location>
        <topology evidence="1">Multi-pass membrane protein</topology>
    </subcellularLocation>
</comment>
<dbReference type="RefSeq" id="WP_111628782.1">
    <property type="nucleotide sequence ID" value="NZ_QLMC01000003.1"/>
</dbReference>
<dbReference type="PANTHER" id="PTHR23514">
    <property type="entry name" value="BYPASS OF STOP CODON PROTEIN 6"/>
    <property type="match status" value="1"/>
</dbReference>
<evidence type="ECO:0000256" key="2">
    <source>
        <dbReference type="ARBA" id="ARBA00022692"/>
    </source>
</evidence>
<feature type="transmembrane region" description="Helical" evidence="5">
    <location>
        <begin position="58"/>
        <end position="78"/>
    </location>
</feature>
<evidence type="ECO:0000256" key="1">
    <source>
        <dbReference type="ARBA" id="ARBA00004141"/>
    </source>
</evidence>
<sequence length="389" mass="40844">MNFTISHLSLPRLSTRSVRRTAVGALFFLQGLSFASWASRIPSIQQTLGLSDAQLGGVLLALPAGLMLSLPMAGWLTAKIGSRKVATLAVGLYALTLLSLGLAQSTPQLMGCLFMFGLFGNMANISINTQAVGVEALYNRPVMASFHGLWSLAGFAGAMLGAFMIGAGIVPYQHFAAVLFFALALLAVASRYILPEDVNNNGDQPIFAKPDKTLLTLGIIAFCAMICEGAMFDWSGIYFKKVVLADKAMVGAGYTAFMSTMAMGRFIADWFATRYGLKRTLQVSGVLIAAGLLIAVALPYLSTAILGFFLVGFGVSSVVPLVYSAAGKSTVMSPGVALAAVSTIGFLGFLIGPPLIGFVAGWSSLRLSFTIIAGMGLCVALMGRKVKGE</sequence>
<dbReference type="InterPro" id="IPR020846">
    <property type="entry name" value="MFS_dom"/>
</dbReference>
<feature type="transmembrane region" description="Helical" evidence="5">
    <location>
        <begin position="365"/>
        <end position="383"/>
    </location>
</feature>
<feature type="transmembrane region" description="Helical" evidence="5">
    <location>
        <begin position="148"/>
        <end position="169"/>
    </location>
</feature>
<gene>
    <name evidence="7" type="ORF">LX87_02726</name>
</gene>
<feature type="transmembrane region" description="Helical" evidence="5">
    <location>
        <begin position="108"/>
        <end position="127"/>
    </location>
</feature>
<dbReference type="EMBL" id="QLMC01000003">
    <property type="protein sequence ID" value="RAJ97821.1"/>
    <property type="molecule type" value="Genomic_DNA"/>
</dbReference>
<evidence type="ECO:0000313" key="7">
    <source>
        <dbReference type="EMBL" id="RAJ97821.1"/>
    </source>
</evidence>
<evidence type="ECO:0000259" key="6">
    <source>
        <dbReference type="PROSITE" id="PS50850"/>
    </source>
</evidence>
<dbReference type="InterPro" id="IPR011701">
    <property type="entry name" value="MFS"/>
</dbReference>
<feature type="transmembrane region" description="Helical" evidence="5">
    <location>
        <begin position="214"/>
        <end position="237"/>
    </location>
</feature>
<feature type="transmembrane region" description="Helical" evidence="5">
    <location>
        <begin position="335"/>
        <end position="359"/>
    </location>
</feature>
<keyword evidence="3 5" id="KW-1133">Transmembrane helix</keyword>
<dbReference type="Gene3D" id="1.20.1250.20">
    <property type="entry name" value="MFS general substrate transporter like domains"/>
    <property type="match status" value="2"/>
</dbReference>
<name>A0A327WX55_LARAB</name>
<feature type="transmembrane region" description="Helical" evidence="5">
    <location>
        <begin position="280"/>
        <end position="298"/>
    </location>
</feature>
<feature type="transmembrane region" description="Helical" evidence="5">
    <location>
        <begin position="175"/>
        <end position="194"/>
    </location>
</feature>
<reference evidence="7 8" key="1">
    <citation type="submission" date="2018-06" db="EMBL/GenBank/DDBJ databases">
        <title>Genomic Encyclopedia of Archaeal and Bacterial Type Strains, Phase II (KMG-II): from individual species to whole genera.</title>
        <authorList>
            <person name="Goeker M."/>
        </authorList>
    </citation>
    <scope>NUCLEOTIDE SEQUENCE [LARGE SCALE GENOMIC DNA]</scope>
    <source>
        <strain evidence="7 8">DSM 21851</strain>
    </source>
</reference>
<dbReference type="GO" id="GO:0022857">
    <property type="term" value="F:transmembrane transporter activity"/>
    <property type="evidence" value="ECO:0007669"/>
    <property type="project" value="InterPro"/>
</dbReference>
<evidence type="ECO:0000256" key="4">
    <source>
        <dbReference type="ARBA" id="ARBA00023136"/>
    </source>
</evidence>
<dbReference type="PROSITE" id="PS50850">
    <property type="entry name" value="MFS"/>
    <property type="match status" value="1"/>
</dbReference>
<keyword evidence="8" id="KW-1185">Reference proteome</keyword>
<dbReference type="AlphaFoldDB" id="A0A327WX55"/>
<protein>
    <submittedName>
        <fullName evidence="7">Fucose permease</fullName>
    </submittedName>
</protein>